<evidence type="ECO:0000256" key="7">
    <source>
        <dbReference type="ARBA" id="ARBA00023284"/>
    </source>
</evidence>
<dbReference type="InterPro" id="IPR036188">
    <property type="entry name" value="FAD/NAD-bd_sf"/>
</dbReference>
<feature type="region of interest" description="Disordered" evidence="8">
    <location>
        <begin position="444"/>
        <end position="470"/>
    </location>
</feature>
<sequence length="470" mass="51313">MKVIIVGSTHAGTNAALQILRDHPETDVTIYERHTNVSFLSCGISLFLDGQVKHLEDMFYSSPEQLAEAGAKVLTRHNVIKIDSENKSVEVVDMESGDVSTDTYDKLIMATGSTVTVPPIFGIDEDKVMLCKNYEQAVAIDKAAAGNKRIAIVGAGYIGTELAESYARTGHDVQLFQSRDIILNHYVDKGLSDHIVNILQDHGVKVLLNRRVTSFTGNDDGELVIETTNGDFTADLAVVCTGFVPNTELLRGQVEMDRHGAIIINDYVQTSNPDIFACGDASVVNFNPTGKPAYTPLATNAVRQGMLAGINVFGNIQKYMGTQATSAMQIFGRTLASTGLTIDHAVNAGLDADMVTFEGTWRPGYMPSTDDLTINLVYNRENRRILGAQLLSKHEVAQSANAISIAIQNRNTIDDLAFVDMLFNPNFDDPFNYLNLVAQQAVEKETKRGNNKPRLTAGMDADPEFADKED</sequence>
<evidence type="ECO:0000256" key="1">
    <source>
        <dbReference type="ARBA" id="ARBA00001974"/>
    </source>
</evidence>
<keyword evidence="3" id="KW-0285">Flavoprotein</keyword>
<comment type="caution">
    <text evidence="11">The sequence shown here is derived from an EMBL/GenBank/DDBJ whole genome shotgun (WGS) entry which is preliminary data.</text>
</comment>
<dbReference type="AlphaFoldDB" id="A0A4Z0JAH8"/>
<dbReference type="Pfam" id="PF02852">
    <property type="entry name" value="Pyr_redox_dim"/>
    <property type="match status" value="1"/>
</dbReference>
<keyword evidence="5" id="KW-0560">Oxidoreductase</keyword>
<evidence type="ECO:0000256" key="8">
    <source>
        <dbReference type="SAM" id="MobiDB-lite"/>
    </source>
</evidence>
<dbReference type="InterPro" id="IPR023753">
    <property type="entry name" value="FAD/NAD-binding_dom"/>
</dbReference>
<evidence type="ECO:0000256" key="6">
    <source>
        <dbReference type="ARBA" id="ARBA00023097"/>
    </source>
</evidence>
<comment type="similarity">
    <text evidence="2">Belongs to the class-III pyridine nucleotide-disulfide oxidoreductase family.</text>
</comment>
<dbReference type="PRINTS" id="PR00368">
    <property type="entry name" value="FADPNR"/>
</dbReference>
<keyword evidence="7" id="KW-0676">Redox-active center</keyword>
<dbReference type="Pfam" id="PF07992">
    <property type="entry name" value="Pyr_redox_2"/>
    <property type="match status" value="1"/>
</dbReference>
<protein>
    <submittedName>
        <fullName evidence="11">NADH oxidase</fullName>
    </submittedName>
</protein>
<feature type="domain" description="FAD/NAD(P)-binding" evidence="10">
    <location>
        <begin position="1"/>
        <end position="305"/>
    </location>
</feature>
<accession>A0A4Z0JAH8</accession>
<feature type="compositionally biased region" description="Acidic residues" evidence="8">
    <location>
        <begin position="461"/>
        <end position="470"/>
    </location>
</feature>
<dbReference type="PRINTS" id="PR00469">
    <property type="entry name" value="PNDRDTASEII"/>
</dbReference>
<dbReference type="SUPFAM" id="SSF51905">
    <property type="entry name" value="FAD/NAD(P)-binding domain"/>
    <property type="match status" value="1"/>
</dbReference>
<evidence type="ECO:0000256" key="5">
    <source>
        <dbReference type="ARBA" id="ARBA00023002"/>
    </source>
</evidence>
<evidence type="ECO:0000313" key="11">
    <source>
        <dbReference type="EMBL" id="TGD19780.1"/>
    </source>
</evidence>
<dbReference type="EMBL" id="RKLX01000003">
    <property type="protein sequence ID" value="TGD19780.1"/>
    <property type="molecule type" value="Genomic_DNA"/>
</dbReference>
<gene>
    <name evidence="11" type="ORF">EGT51_02800</name>
</gene>
<keyword evidence="4" id="KW-0274">FAD</keyword>
<dbReference type="SUPFAM" id="SSF55424">
    <property type="entry name" value="FAD/NAD-linked reductases, dimerisation (C-terminal) domain"/>
    <property type="match status" value="1"/>
</dbReference>
<organism evidence="11 12">
    <name type="scientific">Levilactobacillus suantsaiihabitans</name>
    <dbReference type="NCBI Taxonomy" id="2487722"/>
    <lineage>
        <taxon>Bacteria</taxon>
        <taxon>Bacillati</taxon>
        <taxon>Bacillota</taxon>
        <taxon>Bacilli</taxon>
        <taxon>Lactobacillales</taxon>
        <taxon>Lactobacillaceae</taxon>
        <taxon>Levilactobacillus</taxon>
    </lineage>
</organism>
<dbReference type="PANTHER" id="PTHR43429">
    <property type="entry name" value="PYRIDINE NUCLEOTIDE-DISULFIDE OXIDOREDUCTASE DOMAIN-CONTAINING"/>
    <property type="match status" value="1"/>
</dbReference>
<feature type="domain" description="Pyridine nucleotide-disulphide oxidoreductase dimerisation" evidence="9">
    <location>
        <begin position="334"/>
        <end position="428"/>
    </location>
</feature>
<dbReference type="InterPro" id="IPR016156">
    <property type="entry name" value="FAD/NAD-linked_Rdtase_dimer_sf"/>
</dbReference>
<keyword evidence="12" id="KW-1185">Reference proteome</keyword>
<comment type="cofactor">
    <cofactor evidence="1">
        <name>FAD</name>
        <dbReference type="ChEBI" id="CHEBI:57692"/>
    </cofactor>
</comment>
<dbReference type="PANTHER" id="PTHR43429:SF1">
    <property type="entry name" value="NAD(P)H SULFUR OXIDOREDUCTASE (COA-DEPENDENT)"/>
    <property type="match status" value="1"/>
</dbReference>
<dbReference type="RefSeq" id="WP_135367283.1">
    <property type="nucleotide sequence ID" value="NZ_RKLX01000003.1"/>
</dbReference>
<dbReference type="InterPro" id="IPR050260">
    <property type="entry name" value="FAD-bd_OxRdtase"/>
</dbReference>
<evidence type="ECO:0000256" key="2">
    <source>
        <dbReference type="ARBA" id="ARBA00009130"/>
    </source>
</evidence>
<evidence type="ECO:0000259" key="9">
    <source>
        <dbReference type="Pfam" id="PF02852"/>
    </source>
</evidence>
<dbReference type="InterPro" id="IPR004099">
    <property type="entry name" value="Pyr_nucl-diS_OxRdtase_dimer"/>
</dbReference>
<name>A0A4Z0JAH8_9LACO</name>
<keyword evidence="6" id="KW-0558">Oxidation</keyword>
<dbReference type="Proteomes" id="UP000297348">
    <property type="component" value="Unassembled WGS sequence"/>
</dbReference>
<dbReference type="Gene3D" id="3.30.390.30">
    <property type="match status" value="1"/>
</dbReference>
<evidence type="ECO:0000313" key="12">
    <source>
        <dbReference type="Proteomes" id="UP000297348"/>
    </source>
</evidence>
<proteinExistence type="inferred from homology"/>
<dbReference type="Gene3D" id="3.50.50.60">
    <property type="entry name" value="FAD/NAD(P)-binding domain"/>
    <property type="match status" value="2"/>
</dbReference>
<reference evidence="11 12" key="1">
    <citation type="submission" date="2018-10" db="EMBL/GenBank/DDBJ databases">
        <title>Lactobacillus sp. R7 and Lactobacillus sp. R19 isolated from fermented mustard green product of Taiwan.</title>
        <authorList>
            <person name="Lin S.-T."/>
        </authorList>
    </citation>
    <scope>NUCLEOTIDE SEQUENCE [LARGE SCALE GENOMIC DNA]</scope>
    <source>
        <strain evidence="11 12">BCRC 81129</strain>
    </source>
</reference>
<evidence type="ECO:0000256" key="3">
    <source>
        <dbReference type="ARBA" id="ARBA00022630"/>
    </source>
</evidence>
<evidence type="ECO:0000256" key="4">
    <source>
        <dbReference type="ARBA" id="ARBA00022827"/>
    </source>
</evidence>
<dbReference type="OrthoDB" id="9802028at2"/>
<evidence type="ECO:0000259" key="10">
    <source>
        <dbReference type="Pfam" id="PF07992"/>
    </source>
</evidence>
<dbReference type="GO" id="GO:0016491">
    <property type="term" value="F:oxidoreductase activity"/>
    <property type="evidence" value="ECO:0007669"/>
    <property type="project" value="UniProtKB-KW"/>
</dbReference>